<evidence type="ECO:0000256" key="1">
    <source>
        <dbReference type="SAM" id="Phobius"/>
    </source>
</evidence>
<keyword evidence="1" id="KW-0472">Membrane</keyword>
<name>A0A1G6BBJ1_9HYPH</name>
<sequence>MRQRTRKLIGTVTLMVFVPFYALVAMSVATARLGGTSLLTQTVFFAIAGLIWLIPAGAIIKWMQRPETDPDVRR</sequence>
<evidence type="ECO:0008006" key="4">
    <source>
        <dbReference type="Google" id="ProtNLM"/>
    </source>
</evidence>
<dbReference type="OrthoDB" id="7510023at2"/>
<dbReference type="EMBL" id="FMXQ01000002">
    <property type="protein sequence ID" value="SDB17933.1"/>
    <property type="molecule type" value="Genomic_DNA"/>
</dbReference>
<dbReference type="Proteomes" id="UP000199071">
    <property type="component" value="Unassembled WGS sequence"/>
</dbReference>
<accession>A0A1G6BBJ1</accession>
<dbReference type="Pfam" id="PF11003">
    <property type="entry name" value="DUF2842"/>
    <property type="match status" value="1"/>
</dbReference>
<organism evidence="2 3">
    <name type="scientific">Bauldia litoralis</name>
    <dbReference type="NCBI Taxonomy" id="665467"/>
    <lineage>
        <taxon>Bacteria</taxon>
        <taxon>Pseudomonadati</taxon>
        <taxon>Pseudomonadota</taxon>
        <taxon>Alphaproteobacteria</taxon>
        <taxon>Hyphomicrobiales</taxon>
        <taxon>Kaistiaceae</taxon>
        <taxon>Bauldia</taxon>
    </lineage>
</organism>
<gene>
    <name evidence="2" type="ORF">SAMN02982931_01449</name>
</gene>
<evidence type="ECO:0000313" key="3">
    <source>
        <dbReference type="Proteomes" id="UP000199071"/>
    </source>
</evidence>
<dbReference type="AlphaFoldDB" id="A0A1G6BBJ1"/>
<proteinExistence type="predicted"/>
<reference evidence="2 3" key="1">
    <citation type="submission" date="2016-10" db="EMBL/GenBank/DDBJ databases">
        <authorList>
            <person name="de Groot N.N."/>
        </authorList>
    </citation>
    <scope>NUCLEOTIDE SEQUENCE [LARGE SCALE GENOMIC DNA]</scope>
    <source>
        <strain evidence="2 3">ATCC 35022</strain>
    </source>
</reference>
<keyword evidence="1" id="KW-0812">Transmembrane</keyword>
<dbReference type="RefSeq" id="WP_090875701.1">
    <property type="nucleotide sequence ID" value="NZ_FMXQ01000002.1"/>
</dbReference>
<keyword evidence="1" id="KW-1133">Transmembrane helix</keyword>
<feature type="transmembrane region" description="Helical" evidence="1">
    <location>
        <begin position="43"/>
        <end position="63"/>
    </location>
</feature>
<protein>
    <recommendedName>
        <fullName evidence="4">DUF2842 domain-containing protein</fullName>
    </recommendedName>
</protein>
<dbReference type="InterPro" id="IPR021265">
    <property type="entry name" value="DUF2842"/>
</dbReference>
<feature type="transmembrane region" description="Helical" evidence="1">
    <location>
        <begin position="12"/>
        <end position="31"/>
    </location>
</feature>
<dbReference type="STRING" id="665467.SAMN02982931_01449"/>
<evidence type="ECO:0000313" key="2">
    <source>
        <dbReference type="EMBL" id="SDB17933.1"/>
    </source>
</evidence>
<keyword evidence="3" id="KW-1185">Reference proteome</keyword>